<name>A0A9P4IL04_9PEZI</name>
<proteinExistence type="inferred from homology"/>
<protein>
    <recommendedName>
        <fullName evidence="5">SPRY domain-containing protein</fullName>
    </recommendedName>
</protein>
<accession>A0A9P4IL04</accession>
<dbReference type="InterPro" id="IPR043136">
    <property type="entry name" value="B30.2/SPRY_sf"/>
</dbReference>
<dbReference type="Proteomes" id="UP000799772">
    <property type="component" value="Unassembled WGS sequence"/>
</dbReference>
<dbReference type="InterPro" id="IPR037353">
    <property type="entry name" value="ASH2"/>
</dbReference>
<dbReference type="GO" id="GO:0000976">
    <property type="term" value="F:transcription cis-regulatory region binding"/>
    <property type="evidence" value="ECO:0007669"/>
    <property type="project" value="TreeGrafter"/>
</dbReference>
<feature type="compositionally biased region" description="Basic and acidic residues" evidence="4">
    <location>
        <begin position="10"/>
        <end position="27"/>
    </location>
</feature>
<comment type="similarity">
    <text evidence="3">Belongs to the cclA family.</text>
</comment>
<comment type="subcellular location">
    <subcellularLocation>
        <location evidence="1">Nucleus</location>
    </subcellularLocation>
</comment>
<dbReference type="InterPro" id="IPR013320">
    <property type="entry name" value="ConA-like_dom_sf"/>
</dbReference>
<dbReference type="SMART" id="SM00449">
    <property type="entry name" value="SPRY"/>
    <property type="match status" value="1"/>
</dbReference>
<evidence type="ECO:0000256" key="2">
    <source>
        <dbReference type="ARBA" id="ARBA00023242"/>
    </source>
</evidence>
<dbReference type="GO" id="GO:0048188">
    <property type="term" value="C:Set1C/COMPASS complex"/>
    <property type="evidence" value="ECO:0007669"/>
    <property type="project" value="InterPro"/>
</dbReference>
<dbReference type="CDD" id="cd12872">
    <property type="entry name" value="SPRY_Ash2"/>
    <property type="match status" value="1"/>
</dbReference>
<organism evidence="6 7">
    <name type="scientific">Rhizodiscina lignyota</name>
    <dbReference type="NCBI Taxonomy" id="1504668"/>
    <lineage>
        <taxon>Eukaryota</taxon>
        <taxon>Fungi</taxon>
        <taxon>Dikarya</taxon>
        <taxon>Ascomycota</taxon>
        <taxon>Pezizomycotina</taxon>
        <taxon>Dothideomycetes</taxon>
        <taxon>Pleosporomycetidae</taxon>
        <taxon>Aulographales</taxon>
        <taxon>Rhizodiscinaceae</taxon>
        <taxon>Rhizodiscina</taxon>
    </lineage>
</organism>
<dbReference type="PANTHER" id="PTHR10598">
    <property type="entry name" value="SET1/ASH2 HISTONE METHYLTRANSFERASE COMPLEX SUBUNIT ASH2"/>
    <property type="match status" value="1"/>
</dbReference>
<gene>
    <name evidence="6" type="ORF">NA57DRAFT_32125</name>
</gene>
<evidence type="ECO:0000313" key="7">
    <source>
        <dbReference type="Proteomes" id="UP000799772"/>
    </source>
</evidence>
<feature type="domain" description="SPRY" evidence="5">
    <location>
        <begin position="160"/>
        <end position="452"/>
    </location>
</feature>
<sequence>MAEVTPKPAPVREQREKKESLKKREAAGHVGRTPDTAKVPAAPSPMRYNIGPPKHSDFEPPRDPLFVSHEPIPFLTPDGQTELKRPIDHAENKRSYRYTHCVADPLFRHKQYYRQSDAKPFGPRMSFEDGDRWMHYDDSGTMVSIEKGWRMGRGNVVAREGRLYYEVKIINGVPAEGDAVPPGSQGQPQPHIRMGWARREAPLDAPVGFDGYSYGITDIRFDTMHKSRPGKIAPPKAKGKALKSKASQPKTGQSPVDHVRTGDVIGMEITLPSLSLHRKVVDGNYNPAVDFGDGFDPVPIVPGVAPDPAQDIIRDRIPVPYKGNVYFEQQDYIATKDMELYADRSPQASTALAALSMAASKGSGSGTTAHAPNPNHPQPALRTLPNSSIKIYKNGQLVGTAFESLMSFLPPASAPNAAAGARPGFDDGMVGYFPAVSAFSNGIAQVNFGPHWWCPPEELKDVEMSGTPKDGPEGRKLRGVGERYKEQIAEDVLWDLVDEADFFAQDGGYEYQGEGRDVPGMEKGKGTVGTVARGMDGADY</sequence>
<dbReference type="SUPFAM" id="SSF49899">
    <property type="entry name" value="Concanavalin A-like lectins/glucanases"/>
    <property type="match status" value="1"/>
</dbReference>
<dbReference type="OrthoDB" id="10266026at2759"/>
<reference evidence="6" key="1">
    <citation type="journal article" date="2020" name="Stud. Mycol.">
        <title>101 Dothideomycetes genomes: a test case for predicting lifestyles and emergence of pathogens.</title>
        <authorList>
            <person name="Haridas S."/>
            <person name="Albert R."/>
            <person name="Binder M."/>
            <person name="Bloem J."/>
            <person name="Labutti K."/>
            <person name="Salamov A."/>
            <person name="Andreopoulos B."/>
            <person name="Baker S."/>
            <person name="Barry K."/>
            <person name="Bills G."/>
            <person name="Bluhm B."/>
            <person name="Cannon C."/>
            <person name="Castanera R."/>
            <person name="Culley D."/>
            <person name="Daum C."/>
            <person name="Ezra D."/>
            <person name="Gonzalez J."/>
            <person name="Henrissat B."/>
            <person name="Kuo A."/>
            <person name="Liang C."/>
            <person name="Lipzen A."/>
            <person name="Lutzoni F."/>
            <person name="Magnuson J."/>
            <person name="Mondo S."/>
            <person name="Nolan M."/>
            <person name="Ohm R."/>
            <person name="Pangilinan J."/>
            <person name="Park H.-J."/>
            <person name="Ramirez L."/>
            <person name="Alfaro M."/>
            <person name="Sun H."/>
            <person name="Tritt A."/>
            <person name="Yoshinaga Y."/>
            <person name="Zwiers L.-H."/>
            <person name="Turgeon B."/>
            <person name="Goodwin S."/>
            <person name="Spatafora J."/>
            <person name="Crous P."/>
            <person name="Grigoriev I."/>
        </authorList>
    </citation>
    <scope>NUCLEOTIDE SEQUENCE</scope>
    <source>
        <strain evidence="6">CBS 133067</strain>
    </source>
</reference>
<evidence type="ECO:0000256" key="1">
    <source>
        <dbReference type="ARBA" id="ARBA00004123"/>
    </source>
</evidence>
<dbReference type="EMBL" id="ML978122">
    <property type="protein sequence ID" value="KAF2103475.1"/>
    <property type="molecule type" value="Genomic_DNA"/>
</dbReference>
<dbReference type="InterPro" id="IPR003877">
    <property type="entry name" value="SPRY_dom"/>
</dbReference>
<dbReference type="Gene3D" id="2.60.120.920">
    <property type="match status" value="1"/>
</dbReference>
<evidence type="ECO:0000259" key="5">
    <source>
        <dbReference type="SMART" id="SM00449"/>
    </source>
</evidence>
<keyword evidence="2" id="KW-0539">Nucleus</keyword>
<keyword evidence="7" id="KW-1185">Reference proteome</keyword>
<dbReference type="PANTHER" id="PTHR10598:SF0">
    <property type="entry name" value="SET1_ASH2 HISTONE METHYLTRANSFERASE COMPLEX SUBUNIT ASH2"/>
    <property type="match status" value="1"/>
</dbReference>
<dbReference type="AlphaFoldDB" id="A0A9P4IL04"/>
<evidence type="ECO:0000256" key="4">
    <source>
        <dbReference type="SAM" id="MobiDB-lite"/>
    </source>
</evidence>
<evidence type="ECO:0000256" key="3">
    <source>
        <dbReference type="ARBA" id="ARBA00038149"/>
    </source>
</evidence>
<feature type="compositionally biased region" description="Basic and acidic residues" evidence="4">
    <location>
        <begin position="513"/>
        <end position="525"/>
    </location>
</feature>
<feature type="region of interest" description="Disordered" evidence="4">
    <location>
        <begin position="1"/>
        <end position="57"/>
    </location>
</feature>
<evidence type="ECO:0000313" key="6">
    <source>
        <dbReference type="EMBL" id="KAF2103475.1"/>
    </source>
</evidence>
<feature type="region of interest" description="Disordered" evidence="4">
    <location>
        <begin position="225"/>
        <end position="258"/>
    </location>
</feature>
<feature type="region of interest" description="Disordered" evidence="4">
    <location>
        <begin position="511"/>
        <end position="540"/>
    </location>
</feature>
<comment type="caution">
    <text evidence="6">The sequence shown here is derived from an EMBL/GenBank/DDBJ whole genome shotgun (WGS) entry which is preliminary data.</text>
</comment>